<organism evidence="1 2">
    <name type="scientific">Gomphillus americanus</name>
    <dbReference type="NCBI Taxonomy" id="1940652"/>
    <lineage>
        <taxon>Eukaryota</taxon>
        <taxon>Fungi</taxon>
        <taxon>Dikarya</taxon>
        <taxon>Ascomycota</taxon>
        <taxon>Pezizomycotina</taxon>
        <taxon>Lecanoromycetes</taxon>
        <taxon>OSLEUM clade</taxon>
        <taxon>Ostropomycetidae</taxon>
        <taxon>Ostropales</taxon>
        <taxon>Graphidaceae</taxon>
        <taxon>Gomphilloideae</taxon>
        <taxon>Gomphillus</taxon>
    </lineage>
</organism>
<gene>
    <name evidence="1" type="ORF">GOMPHAMPRED_001934</name>
</gene>
<dbReference type="OrthoDB" id="19174at2759"/>
<protein>
    <recommendedName>
        <fullName evidence="3">Ankyrin repeat protein</fullName>
    </recommendedName>
</protein>
<accession>A0A8H3I9J7</accession>
<dbReference type="InterPro" id="IPR036770">
    <property type="entry name" value="Ankyrin_rpt-contain_sf"/>
</dbReference>
<keyword evidence="2" id="KW-1185">Reference proteome</keyword>
<evidence type="ECO:0000313" key="1">
    <source>
        <dbReference type="EMBL" id="CAF9919942.1"/>
    </source>
</evidence>
<dbReference type="EMBL" id="CAJPDQ010000015">
    <property type="protein sequence ID" value="CAF9919942.1"/>
    <property type="molecule type" value="Genomic_DNA"/>
</dbReference>
<dbReference type="Gene3D" id="1.25.40.20">
    <property type="entry name" value="Ankyrin repeat-containing domain"/>
    <property type="match status" value="1"/>
</dbReference>
<dbReference type="AlphaFoldDB" id="A0A8H3I9J7"/>
<proteinExistence type="predicted"/>
<evidence type="ECO:0008006" key="3">
    <source>
        <dbReference type="Google" id="ProtNLM"/>
    </source>
</evidence>
<reference evidence="1" key="1">
    <citation type="submission" date="2021-03" db="EMBL/GenBank/DDBJ databases">
        <authorList>
            <person name="Tagirdzhanova G."/>
        </authorList>
    </citation>
    <scope>NUCLEOTIDE SEQUENCE</scope>
</reference>
<dbReference type="SUPFAM" id="SSF48403">
    <property type="entry name" value="Ankyrin repeat"/>
    <property type="match status" value="1"/>
</dbReference>
<comment type="caution">
    <text evidence="1">The sequence shown here is derived from an EMBL/GenBank/DDBJ whole genome shotgun (WGS) entry which is preliminary data.</text>
</comment>
<evidence type="ECO:0000313" key="2">
    <source>
        <dbReference type="Proteomes" id="UP000664169"/>
    </source>
</evidence>
<sequence length="209" mass="22973">MTSNPFLLAADGSDALLPLLRSNPDLAHAQDESGYSLIHALISYNHVSLLRRVVEEFKLDVRGTVDNDGETALFVAETVEAASLLVEELGVDPLHQNHEGQTAEEKIVQEGEFVVVGDYLREVRGSGGERGHVAPPRPLPDGVRMSIGTMQGDEVLEQPPDQEFRRRIEELAARGDFNDASGQAQLRELVKDAVRDVGANDRETRRRVA</sequence>
<name>A0A8H3I9J7_9LECA</name>
<dbReference type="Proteomes" id="UP000664169">
    <property type="component" value="Unassembled WGS sequence"/>
</dbReference>